<evidence type="ECO:0000313" key="2">
    <source>
        <dbReference type="EnsemblMetazoa" id="GBRI042115-PA"/>
    </source>
</evidence>
<dbReference type="InterPro" id="IPR029686">
    <property type="entry name" value="Malpha/m4/m2"/>
</dbReference>
<evidence type="ECO:0008006" key="4">
    <source>
        <dbReference type="Google" id="ProtNLM"/>
    </source>
</evidence>
<dbReference type="STRING" id="37001.A0A1A9X2N6"/>
<organism evidence="2 3">
    <name type="scientific">Glossina brevipalpis</name>
    <dbReference type="NCBI Taxonomy" id="37001"/>
    <lineage>
        <taxon>Eukaryota</taxon>
        <taxon>Metazoa</taxon>
        <taxon>Ecdysozoa</taxon>
        <taxon>Arthropoda</taxon>
        <taxon>Hexapoda</taxon>
        <taxon>Insecta</taxon>
        <taxon>Pterygota</taxon>
        <taxon>Neoptera</taxon>
        <taxon>Endopterygota</taxon>
        <taxon>Diptera</taxon>
        <taxon>Brachycera</taxon>
        <taxon>Muscomorpha</taxon>
        <taxon>Hippoboscoidea</taxon>
        <taxon>Glossinidae</taxon>
        <taxon>Glossina</taxon>
    </lineage>
</organism>
<reference evidence="2" key="2">
    <citation type="submission" date="2020-05" db="UniProtKB">
        <authorList>
            <consortium name="EnsemblMetazoa"/>
        </authorList>
    </citation>
    <scope>IDENTIFICATION</scope>
    <source>
        <strain evidence="2">IAEA</strain>
    </source>
</reference>
<dbReference type="EnsemblMetazoa" id="GBRI042115-RA">
    <property type="protein sequence ID" value="GBRI042115-PA"/>
    <property type="gene ID" value="GBRI042115"/>
</dbReference>
<accession>A0A1A9X2N6</accession>
<evidence type="ECO:0000256" key="1">
    <source>
        <dbReference type="SAM" id="MobiDB-lite"/>
    </source>
</evidence>
<proteinExistence type="predicted"/>
<name>A0A1A9X2N6_9MUSC</name>
<dbReference type="Pfam" id="PF15952">
    <property type="entry name" value="ESM4"/>
    <property type="match status" value="1"/>
</dbReference>
<dbReference type="PANTHER" id="PTHR12254">
    <property type="entry name" value="ENHANCER OF SPLIT MALPHA PROTEIN"/>
    <property type="match status" value="1"/>
</dbReference>
<dbReference type="Proteomes" id="UP000091820">
    <property type="component" value="Unassembled WGS sequence"/>
</dbReference>
<dbReference type="AlphaFoldDB" id="A0A1A9X2N6"/>
<keyword evidence="3" id="KW-1185">Reference proteome</keyword>
<dbReference type="GO" id="GO:0007423">
    <property type="term" value="P:sensory organ development"/>
    <property type="evidence" value="ECO:0007669"/>
    <property type="project" value="InterPro"/>
</dbReference>
<feature type="compositionally biased region" description="Polar residues" evidence="1">
    <location>
        <begin position="1"/>
        <end position="18"/>
    </location>
</feature>
<dbReference type="GO" id="GO:0007219">
    <property type="term" value="P:Notch signaling pathway"/>
    <property type="evidence" value="ECO:0007669"/>
    <property type="project" value="InterPro"/>
</dbReference>
<dbReference type="VEuPathDB" id="VectorBase:GBRI042115"/>
<evidence type="ECO:0000313" key="3">
    <source>
        <dbReference type="Proteomes" id="UP000091820"/>
    </source>
</evidence>
<feature type="region of interest" description="Disordered" evidence="1">
    <location>
        <begin position="1"/>
        <end position="22"/>
    </location>
</feature>
<sequence>MCQQQITMPGNNNCQNDTDSQRAKPTYSIKKVLKTFFKKYQKQQDELNSYLVSPESQDNYSNMRTEEQIFIEIDENSANEKIAKIVEEKEQGDVNEDIYVPVRFARTEAGTFFWTTNLQPVTSTITPTADEDLLQPAYCYSNYQYPLMQFRDRWAQAQLNILIARSLICQRQGMTFPLRPPFLVIPSANSCFNCIVESSESSSTLLPSDEVSAVLEELHSPSSSSLEGSVKKCMQAKTTSSSLLTACGLERSDNVDNAGC</sequence>
<protein>
    <recommendedName>
        <fullName evidence="4">Enhancer of split malpha protein</fullName>
    </recommendedName>
</protein>
<reference evidence="3" key="1">
    <citation type="submission" date="2014-03" db="EMBL/GenBank/DDBJ databases">
        <authorList>
            <person name="Aksoy S."/>
            <person name="Warren W."/>
            <person name="Wilson R.K."/>
        </authorList>
    </citation>
    <scope>NUCLEOTIDE SEQUENCE [LARGE SCALE GENOMIC DNA]</scope>
    <source>
        <strain evidence="3">IAEA</strain>
    </source>
</reference>
<dbReference type="PANTHER" id="PTHR12254:SF0">
    <property type="entry name" value="BARBU-RELATED"/>
    <property type="match status" value="1"/>
</dbReference>